<reference evidence="1" key="1">
    <citation type="submission" date="2021-02" db="EMBL/GenBank/DDBJ databases">
        <title>Comparative genomics reveals that relaxation of natural selection precedes convergent phenotypic evolution of cavefish.</title>
        <authorList>
            <person name="Peng Z."/>
        </authorList>
    </citation>
    <scope>NUCLEOTIDE SEQUENCE</scope>
    <source>
        <tissue evidence="1">Muscle</tissue>
    </source>
</reference>
<dbReference type="EMBL" id="JAFHDT010000079">
    <property type="protein sequence ID" value="KAI7790556.1"/>
    <property type="molecule type" value="Genomic_DNA"/>
</dbReference>
<organism evidence="1 2">
    <name type="scientific">Triplophysa rosa</name>
    <name type="common">Cave loach</name>
    <dbReference type="NCBI Taxonomy" id="992332"/>
    <lineage>
        <taxon>Eukaryota</taxon>
        <taxon>Metazoa</taxon>
        <taxon>Chordata</taxon>
        <taxon>Craniata</taxon>
        <taxon>Vertebrata</taxon>
        <taxon>Euteleostomi</taxon>
        <taxon>Actinopterygii</taxon>
        <taxon>Neopterygii</taxon>
        <taxon>Teleostei</taxon>
        <taxon>Ostariophysi</taxon>
        <taxon>Cypriniformes</taxon>
        <taxon>Nemacheilidae</taxon>
        <taxon>Triplophysa</taxon>
    </lineage>
</organism>
<evidence type="ECO:0008006" key="3">
    <source>
        <dbReference type="Google" id="ProtNLM"/>
    </source>
</evidence>
<sequence>MDPAALRVLIALEIRKLILPSGITNTLDELKKAVKGAYNITEDFSLQYKDSDFNDFFTLTSTDQIQHKDTIKVVFPAPIVLTLFAENEENFTASTSFSADELSSFSSTACSVDDAVPHESTSYVETVILSLQSTPERMPWPQEFPIPSFSPEVEILVKKAMEDYNRHGSLLNVQIVKKDINEEFRRITTLHLESTFMKMLDLYTPKLLAIFTSRGGALGWNLKQKMDALLLNPERNIDMTRAIVLRCLICYLGEKEDNLIQEYNCDNGDVQQDVLQHIMKIAICKGDHQEDISINLEGWDIQSLLGSILMLSGIFGKSSTTCLAIYTKSRTSQ</sequence>
<protein>
    <recommendedName>
        <fullName evidence="3">PB1 domain-containing protein</fullName>
    </recommendedName>
</protein>
<comment type="caution">
    <text evidence="1">The sequence shown here is derived from an EMBL/GenBank/DDBJ whole genome shotgun (WGS) entry which is preliminary data.</text>
</comment>
<dbReference type="PANTHER" id="PTHR31025">
    <property type="entry name" value="SI:CH211-196P9.1-RELATED"/>
    <property type="match status" value="1"/>
</dbReference>
<evidence type="ECO:0000313" key="2">
    <source>
        <dbReference type="Proteomes" id="UP001059041"/>
    </source>
</evidence>
<keyword evidence="2" id="KW-1185">Reference proteome</keyword>
<gene>
    <name evidence="1" type="ORF">IRJ41_005488</name>
</gene>
<name>A0A9W7T5A3_TRIRA</name>
<proteinExistence type="predicted"/>
<dbReference type="AlphaFoldDB" id="A0A9W7T5A3"/>
<dbReference type="Proteomes" id="UP001059041">
    <property type="component" value="Unassembled WGS sequence"/>
</dbReference>
<evidence type="ECO:0000313" key="1">
    <source>
        <dbReference type="EMBL" id="KAI7790556.1"/>
    </source>
</evidence>
<dbReference type="PANTHER" id="PTHR31025:SF31">
    <property type="entry name" value="SI:CH211-166E11.5"/>
    <property type="match status" value="1"/>
</dbReference>
<accession>A0A9W7T5A3</accession>